<gene>
    <name evidence="2" type="ORF">NPIL_593221</name>
</gene>
<accession>A0A8X6PEN7</accession>
<reference evidence="2" key="1">
    <citation type="submission" date="2020-08" db="EMBL/GenBank/DDBJ databases">
        <title>Multicomponent nature underlies the extraordinary mechanical properties of spider dragline silk.</title>
        <authorList>
            <person name="Kono N."/>
            <person name="Nakamura H."/>
            <person name="Mori M."/>
            <person name="Yoshida Y."/>
            <person name="Ohtoshi R."/>
            <person name="Malay A.D."/>
            <person name="Moran D.A.P."/>
            <person name="Tomita M."/>
            <person name="Numata K."/>
            <person name="Arakawa K."/>
        </authorList>
    </citation>
    <scope>NUCLEOTIDE SEQUENCE</scope>
</reference>
<name>A0A8X6PEN7_NEPPI</name>
<dbReference type="Proteomes" id="UP000887013">
    <property type="component" value="Unassembled WGS sequence"/>
</dbReference>
<dbReference type="AlphaFoldDB" id="A0A8X6PEN7"/>
<evidence type="ECO:0000256" key="1">
    <source>
        <dbReference type="SAM" id="MobiDB-lite"/>
    </source>
</evidence>
<protein>
    <submittedName>
        <fullName evidence="2">Uncharacterized protein</fullName>
    </submittedName>
</protein>
<evidence type="ECO:0000313" key="2">
    <source>
        <dbReference type="EMBL" id="GFT63410.1"/>
    </source>
</evidence>
<dbReference type="EMBL" id="BMAW01068233">
    <property type="protein sequence ID" value="GFT63410.1"/>
    <property type="molecule type" value="Genomic_DNA"/>
</dbReference>
<evidence type="ECO:0000313" key="3">
    <source>
        <dbReference type="Proteomes" id="UP000887013"/>
    </source>
</evidence>
<comment type="caution">
    <text evidence="2">The sequence shown here is derived from an EMBL/GenBank/DDBJ whole genome shotgun (WGS) entry which is preliminary data.</text>
</comment>
<keyword evidence="3" id="KW-1185">Reference proteome</keyword>
<sequence>MGYLRLDEHPEFSCRKGFTKSWEYLYITFLLILKGLRNYFCCCMKCFQRLSQWLTRVGIYLPETDLHICRDEDKPTVDKPIKDEQIVNKRIKDETTINIPPSVDFERKCVVKQLIERSCNEIPRTKVSIPILKSAPIPIPKKPSPLKWEYTPKFPPPLDPKKKYPHRPPGRNITKKMSPIIETRKKSRKKNTEEIETIFRMSPV</sequence>
<proteinExistence type="predicted"/>
<feature type="region of interest" description="Disordered" evidence="1">
    <location>
        <begin position="153"/>
        <end position="204"/>
    </location>
</feature>
<organism evidence="2 3">
    <name type="scientific">Nephila pilipes</name>
    <name type="common">Giant wood spider</name>
    <name type="synonym">Nephila maculata</name>
    <dbReference type="NCBI Taxonomy" id="299642"/>
    <lineage>
        <taxon>Eukaryota</taxon>
        <taxon>Metazoa</taxon>
        <taxon>Ecdysozoa</taxon>
        <taxon>Arthropoda</taxon>
        <taxon>Chelicerata</taxon>
        <taxon>Arachnida</taxon>
        <taxon>Araneae</taxon>
        <taxon>Araneomorphae</taxon>
        <taxon>Entelegynae</taxon>
        <taxon>Araneoidea</taxon>
        <taxon>Nephilidae</taxon>
        <taxon>Nephila</taxon>
    </lineage>
</organism>